<evidence type="ECO:0000313" key="3">
    <source>
        <dbReference type="EMBL" id="MFD1888737.1"/>
    </source>
</evidence>
<gene>
    <name evidence="3" type="ORF">ACFSCS_00855</name>
</gene>
<evidence type="ECO:0000256" key="2">
    <source>
        <dbReference type="SAM" id="SignalP"/>
    </source>
</evidence>
<evidence type="ECO:0000256" key="1">
    <source>
        <dbReference type="SAM" id="MobiDB-lite"/>
    </source>
</evidence>
<protein>
    <recommendedName>
        <fullName evidence="5">DUF4352 domain-containing protein</fullName>
    </recommendedName>
</protein>
<dbReference type="PROSITE" id="PS51257">
    <property type="entry name" value="PROKAR_LIPOPROTEIN"/>
    <property type="match status" value="1"/>
</dbReference>
<feature type="signal peptide" evidence="2">
    <location>
        <begin position="1"/>
        <end position="29"/>
    </location>
</feature>
<sequence>MTRMTSPPASRRLGALLLPLALLGGCAMPGGTTPETTEPGSTPPAASTSGPAETAGAGATPTPTPPTREQPIATREAGYDTLRLALDLYPVERQEKSVVVNLRIRVLQRPTGEVVSANHILSAGGASYDSRPDGIRLVDTRAGVAHLPATAEGKPLCAPSFNGGWQTGDQVWATCVFSTPASDEVTVVVPTFGSFTHVPVR</sequence>
<organism evidence="3 4">
    <name type="scientific">Luteococcus peritonei</name>
    <dbReference type="NCBI Taxonomy" id="88874"/>
    <lineage>
        <taxon>Bacteria</taxon>
        <taxon>Bacillati</taxon>
        <taxon>Actinomycetota</taxon>
        <taxon>Actinomycetes</taxon>
        <taxon>Propionibacteriales</taxon>
        <taxon>Propionibacteriaceae</taxon>
        <taxon>Luteococcus</taxon>
    </lineage>
</organism>
<feature type="compositionally biased region" description="Low complexity" evidence="1">
    <location>
        <begin position="27"/>
        <end position="61"/>
    </location>
</feature>
<evidence type="ECO:0000313" key="4">
    <source>
        <dbReference type="Proteomes" id="UP001597326"/>
    </source>
</evidence>
<reference evidence="4" key="1">
    <citation type="journal article" date="2019" name="Int. J. Syst. Evol. Microbiol.">
        <title>The Global Catalogue of Microorganisms (GCM) 10K type strain sequencing project: providing services to taxonomists for standard genome sequencing and annotation.</title>
        <authorList>
            <consortium name="The Broad Institute Genomics Platform"/>
            <consortium name="The Broad Institute Genome Sequencing Center for Infectious Disease"/>
            <person name="Wu L."/>
            <person name="Ma J."/>
        </authorList>
    </citation>
    <scope>NUCLEOTIDE SEQUENCE [LARGE SCALE GENOMIC DNA]</scope>
    <source>
        <strain evidence="4">CAIM 431</strain>
    </source>
</reference>
<feature type="region of interest" description="Disordered" evidence="1">
    <location>
        <begin position="27"/>
        <end position="75"/>
    </location>
</feature>
<evidence type="ECO:0008006" key="5">
    <source>
        <dbReference type="Google" id="ProtNLM"/>
    </source>
</evidence>
<proteinExistence type="predicted"/>
<dbReference type="RefSeq" id="WP_343871820.1">
    <property type="nucleotide sequence ID" value="NZ_BAAAIX010000002.1"/>
</dbReference>
<keyword evidence="4" id="KW-1185">Reference proteome</keyword>
<accession>A0ABW4RRD5</accession>
<keyword evidence="2" id="KW-0732">Signal</keyword>
<dbReference type="EMBL" id="JBHUFZ010000002">
    <property type="protein sequence ID" value="MFD1888737.1"/>
    <property type="molecule type" value="Genomic_DNA"/>
</dbReference>
<name>A0ABW4RRD5_9ACTN</name>
<dbReference type="Proteomes" id="UP001597326">
    <property type="component" value="Unassembled WGS sequence"/>
</dbReference>
<feature type="chain" id="PRO_5045694006" description="DUF4352 domain-containing protein" evidence="2">
    <location>
        <begin position="30"/>
        <end position="201"/>
    </location>
</feature>
<comment type="caution">
    <text evidence="3">The sequence shown here is derived from an EMBL/GenBank/DDBJ whole genome shotgun (WGS) entry which is preliminary data.</text>
</comment>